<evidence type="ECO:0000313" key="1">
    <source>
        <dbReference type="EMBL" id="NEB69956.1"/>
    </source>
</evidence>
<dbReference type="InterPro" id="IPR036291">
    <property type="entry name" value="NAD(P)-bd_dom_sf"/>
</dbReference>
<comment type="caution">
    <text evidence="1">The sequence shown here is derived from an EMBL/GenBank/DDBJ whole genome shotgun (WGS) entry which is preliminary data.</text>
</comment>
<reference evidence="1 2" key="1">
    <citation type="submission" date="2020-01" db="EMBL/GenBank/DDBJ databases">
        <title>Insect and environment-associated Actinomycetes.</title>
        <authorList>
            <person name="Currrie C."/>
            <person name="Chevrette M."/>
            <person name="Carlson C."/>
            <person name="Stubbendieck R."/>
            <person name="Wendt-Pienkowski E."/>
        </authorList>
    </citation>
    <scope>NUCLEOTIDE SEQUENCE [LARGE SCALE GENOMIC DNA]</scope>
    <source>
        <strain evidence="1 2">SID14438</strain>
    </source>
</reference>
<evidence type="ECO:0000313" key="2">
    <source>
        <dbReference type="Proteomes" id="UP000471648"/>
    </source>
</evidence>
<dbReference type="EMBL" id="JAAGME010000989">
    <property type="protein sequence ID" value="NEB69956.1"/>
    <property type="molecule type" value="Genomic_DNA"/>
</dbReference>
<feature type="non-terminal residue" evidence="1">
    <location>
        <position position="1"/>
    </location>
</feature>
<name>A0A6N9VB63_STRMI</name>
<accession>A0A6N9VB63</accession>
<dbReference type="Proteomes" id="UP000471648">
    <property type="component" value="Unassembled WGS sequence"/>
</dbReference>
<sequence>LLALDERPHHDHPAVPRGLATAKELLHALSGTGVPVWALTRGAVAVDSRDRLTSPVQAETWGFGRA</sequence>
<dbReference type="RefSeq" id="WP_164358015.1">
    <property type="nucleotide sequence ID" value="NZ_JAAGME010000989.1"/>
</dbReference>
<gene>
    <name evidence="1" type="ORF">G3I39_23300</name>
</gene>
<dbReference type="AlphaFoldDB" id="A0A6N9VB63"/>
<feature type="non-terminal residue" evidence="1">
    <location>
        <position position="66"/>
    </location>
</feature>
<organism evidence="1 2">
    <name type="scientific">Streptomyces microflavus</name>
    <name type="common">Streptomyces lipmanii</name>
    <dbReference type="NCBI Taxonomy" id="1919"/>
    <lineage>
        <taxon>Bacteria</taxon>
        <taxon>Bacillati</taxon>
        <taxon>Actinomycetota</taxon>
        <taxon>Actinomycetes</taxon>
        <taxon>Kitasatosporales</taxon>
        <taxon>Streptomycetaceae</taxon>
        <taxon>Streptomyces</taxon>
    </lineage>
</organism>
<protein>
    <submittedName>
        <fullName evidence="1">Uncharacterized protein</fullName>
    </submittedName>
</protein>
<dbReference type="Gene3D" id="3.40.50.11460">
    <property type="match status" value="1"/>
</dbReference>
<proteinExistence type="predicted"/>
<dbReference type="SUPFAM" id="SSF51735">
    <property type="entry name" value="NAD(P)-binding Rossmann-fold domains"/>
    <property type="match status" value="1"/>
</dbReference>